<proteinExistence type="predicted"/>
<dbReference type="OrthoDB" id="2310150at2759"/>
<dbReference type="PANTHER" id="PTHR43364:SF4">
    <property type="entry name" value="NAD(P)-LINKED OXIDOREDUCTASE SUPERFAMILY PROTEIN"/>
    <property type="match status" value="1"/>
</dbReference>
<dbReference type="InterPro" id="IPR036812">
    <property type="entry name" value="NAD(P)_OxRdtase_dom_sf"/>
</dbReference>
<dbReference type="PROSITE" id="PS00062">
    <property type="entry name" value="ALDOKETO_REDUCTASE_2"/>
    <property type="match status" value="1"/>
</dbReference>
<dbReference type="AlphaFoldDB" id="A0A8J5XAQ5"/>
<reference evidence="4" key="1">
    <citation type="submission" date="2021-05" db="EMBL/GenBank/DDBJ databases">
        <title>The genome of the haptophyte Pavlova lutheri (Diacronema luteri, Pavlovales) - a model for lipid biosynthesis in eukaryotic algae.</title>
        <authorList>
            <person name="Hulatt C.J."/>
            <person name="Posewitz M.C."/>
        </authorList>
    </citation>
    <scope>NUCLEOTIDE SEQUENCE</scope>
    <source>
        <strain evidence="4">NIVA-4/92</strain>
    </source>
</reference>
<sequence length="408" mass="43172">MASSGPVQLAPPSSIRILMRAGLLLLAGLPFADSYAGSSAPPGARMTDRTRLGTLDVPRAAIGTINWVPDDGGPSDARLLATFAEASRVGLNFFDTAERYGASPLSMVGQAARALGLPAGDRPLGGSGEALLGSFARDAPPSVFATKFTPVPWRASADAVVDAARASAARLGSPSLDLYQAHMPDVIQPMRWAGRARAKDEVYWEGLAQCYHAGLVRNVGVSNYGPTLLARCHAYLAERRVPLCSNQICFSLLSRSHGAQRTVDWCAAHGVAVLAYYPLAMGLLTGRWSAQRLPADRGLHRYLLRDGRVDALAPLVAALEAIGAARGCTPAQVALNWVISRGALPVVGVTSPEHVRSLAGALGWRLGDEERTILEAAAGSCGVEFEGSTFRPTNAKFVGYGFEKWELD</sequence>
<dbReference type="PANTHER" id="PTHR43364">
    <property type="entry name" value="NADH-SPECIFIC METHYLGLYOXAL REDUCTASE-RELATED"/>
    <property type="match status" value="1"/>
</dbReference>
<feature type="chain" id="PRO_5035210605" description="NADP-dependent oxidoreductase domain-containing protein" evidence="2">
    <location>
        <begin position="35"/>
        <end position="408"/>
    </location>
</feature>
<gene>
    <name evidence="4" type="ORF">KFE25_009857</name>
</gene>
<keyword evidence="1" id="KW-0560">Oxidoreductase</keyword>
<evidence type="ECO:0000256" key="1">
    <source>
        <dbReference type="ARBA" id="ARBA00023002"/>
    </source>
</evidence>
<evidence type="ECO:0000313" key="5">
    <source>
        <dbReference type="Proteomes" id="UP000751190"/>
    </source>
</evidence>
<evidence type="ECO:0000256" key="2">
    <source>
        <dbReference type="SAM" id="SignalP"/>
    </source>
</evidence>
<dbReference type="InterPro" id="IPR023210">
    <property type="entry name" value="NADP_OxRdtase_dom"/>
</dbReference>
<dbReference type="Gene3D" id="3.20.20.100">
    <property type="entry name" value="NADP-dependent oxidoreductase domain"/>
    <property type="match status" value="1"/>
</dbReference>
<comment type="caution">
    <text evidence="4">The sequence shown here is derived from an EMBL/GenBank/DDBJ whole genome shotgun (WGS) entry which is preliminary data.</text>
</comment>
<feature type="signal peptide" evidence="2">
    <location>
        <begin position="1"/>
        <end position="34"/>
    </location>
</feature>
<keyword evidence="2" id="KW-0732">Signal</keyword>
<dbReference type="EMBL" id="JAGTXO010000083">
    <property type="protein sequence ID" value="KAG8457097.1"/>
    <property type="molecule type" value="Genomic_DNA"/>
</dbReference>
<organism evidence="4 5">
    <name type="scientific">Diacronema lutheri</name>
    <name type="common">Unicellular marine alga</name>
    <name type="synonym">Monochrysis lutheri</name>
    <dbReference type="NCBI Taxonomy" id="2081491"/>
    <lineage>
        <taxon>Eukaryota</taxon>
        <taxon>Haptista</taxon>
        <taxon>Haptophyta</taxon>
        <taxon>Pavlovophyceae</taxon>
        <taxon>Pavlovales</taxon>
        <taxon>Pavlovaceae</taxon>
        <taxon>Diacronema</taxon>
    </lineage>
</organism>
<dbReference type="InterPro" id="IPR050523">
    <property type="entry name" value="AKR_Detox_Biosynth"/>
</dbReference>
<name>A0A8J5XAQ5_DIALT</name>
<dbReference type="SUPFAM" id="SSF51430">
    <property type="entry name" value="NAD(P)-linked oxidoreductase"/>
    <property type="match status" value="1"/>
</dbReference>
<protein>
    <recommendedName>
        <fullName evidence="3">NADP-dependent oxidoreductase domain-containing protein</fullName>
    </recommendedName>
</protein>
<evidence type="ECO:0000313" key="4">
    <source>
        <dbReference type="EMBL" id="KAG8457097.1"/>
    </source>
</evidence>
<dbReference type="Pfam" id="PF00248">
    <property type="entry name" value="Aldo_ket_red"/>
    <property type="match status" value="1"/>
</dbReference>
<dbReference type="Proteomes" id="UP000751190">
    <property type="component" value="Unassembled WGS sequence"/>
</dbReference>
<accession>A0A8J5XAQ5</accession>
<dbReference type="OMA" id="FAMEDIA"/>
<evidence type="ECO:0000259" key="3">
    <source>
        <dbReference type="Pfam" id="PF00248"/>
    </source>
</evidence>
<dbReference type="InterPro" id="IPR018170">
    <property type="entry name" value="Aldo/ket_reductase_CS"/>
</dbReference>
<feature type="domain" description="NADP-dependent oxidoreductase" evidence="3">
    <location>
        <begin position="62"/>
        <end position="376"/>
    </location>
</feature>
<dbReference type="GO" id="GO:0016491">
    <property type="term" value="F:oxidoreductase activity"/>
    <property type="evidence" value="ECO:0007669"/>
    <property type="project" value="UniProtKB-KW"/>
</dbReference>
<keyword evidence="5" id="KW-1185">Reference proteome</keyword>